<reference evidence="2" key="1">
    <citation type="submission" date="2023-07" db="EMBL/GenBank/DDBJ databases">
        <title>draft genome sequence of fig (Ficus carica).</title>
        <authorList>
            <person name="Takahashi T."/>
            <person name="Nishimura K."/>
        </authorList>
    </citation>
    <scope>NUCLEOTIDE SEQUENCE</scope>
</reference>
<organism evidence="2 3">
    <name type="scientific">Ficus carica</name>
    <name type="common">Common fig</name>
    <dbReference type="NCBI Taxonomy" id="3494"/>
    <lineage>
        <taxon>Eukaryota</taxon>
        <taxon>Viridiplantae</taxon>
        <taxon>Streptophyta</taxon>
        <taxon>Embryophyta</taxon>
        <taxon>Tracheophyta</taxon>
        <taxon>Spermatophyta</taxon>
        <taxon>Magnoliopsida</taxon>
        <taxon>eudicotyledons</taxon>
        <taxon>Gunneridae</taxon>
        <taxon>Pentapetalae</taxon>
        <taxon>rosids</taxon>
        <taxon>fabids</taxon>
        <taxon>Rosales</taxon>
        <taxon>Moraceae</taxon>
        <taxon>Ficeae</taxon>
        <taxon>Ficus</taxon>
    </lineage>
</organism>
<feature type="compositionally biased region" description="Polar residues" evidence="1">
    <location>
        <begin position="213"/>
        <end position="225"/>
    </location>
</feature>
<comment type="caution">
    <text evidence="2">The sequence shown here is derived from an EMBL/GenBank/DDBJ whole genome shotgun (WGS) entry which is preliminary data.</text>
</comment>
<dbReference type="Proteomes" id="UP001187192">
    <property type="component" value="Unassembled WGS sequence"/>
</dbReference>
<dbReference type="EMBL" id="BTGU01000080">
    <property type="protein sequence ID" value="GMN58744.1"/>
    <property type="molecule type" value="Genomic_DNA"/>
</dbReference>
<feature type="region of interest" description="Disordered" evidence="1">
    <location>
        <begin position="1"/>
        <end position="41"/>
    </location>
</feature>
<gene>
    <name evidence="2" type="ORF">TIFTF001_027830</name>
</gene>
<accession>A0AA88IZ72</accession>
<proteinExistence type="predicted"/>
<evidence type="ECO:0008006" key="4">
    <source>
        <dbReference type="Google" id="ProtNLM"/>
    </source>
</evidence>
<feature type="compositionally biased region" description="Polar residues" evidence="1">
    <location>
        <begin position="1"/>
        <end position="13"/>
    </location>
</feature>
<evidence type="ECO:0000313" key="3">
    <source>
        <dbReference type="Proteomes" id="UP001187192"/>
    </source>
</evidence>
<evidence type="ECO:0000313" key="2">
    <source>
        <dbReference type="EMBL" id="GMN58744.1"/>
    </source>
</evidence>
<feature type="region of interest" description="Disordered" evidence="1">
    <location>
        <begin position="206"/>
        <end position="225"/>
    </location>
</feature>
<sequence length="250" mass="28659">MSPRSGAQRQVNTRGVPDEGGPSRSRGSASKRKQRDATDEMTFSVMQEIDKLIRPPDYTAVQHLILEHTGKYRPWFDDCIGAINGTHVPCVPRRENADGKFYLADSGYVNKDCFLSLFRRETYHLPEYQRHRAELGNRRETRFKILKGINSYPMEKQVMIPVACAVVHNFIRIVQIGDPFLEEYVADCVPIRENVDVNADYVLDDGVDDTGPSPGTQHHGSSTDAMNQMRERIADAMWERYQSYPWYRAT</sequence>
<name>A0AA88IZ72_FICCA</name>
<evidence type="ECO:0000256" key="1">
    <source>
        <dbReference type="SAM" id="MobiDB-lite"/>
    </source>
</evidence>
<keyword evidence="3" id="KW-1185">Reference proteome</keyword>
<protein>
    <recommendedName>
        <fullName evidence="4">DDE Tnp4 domain-containing protein</fullName>
    </recommendedName>
</protein>
<dbReference type="AlphaFoldDB" id="A0AA88IZ72"/>